<dbReference type="Proteomes" id="UP001432027">
    <property type="component" value="Unassembled WGS sequence"/>
</dbReference>
<sequence>MDKFRLDWICALEEYPNESLLDDASLLHISSCTNHVMLPNGNYTAEGILNFSSWFALRSTLQSMSPLYA</sequence>
<organism evidence="1 2">
    <name type="scientific">Pristionchus entomophagus</name>
    <dbReference type="NCBI Taxonomy" id="358040"/>
    <lineage>
        <taxon>Eukaryota</taxon>
        <taxon>Metazoa</taxon>
        <taxon>Ecdysozoa</taxon>
        <taxon>Nematoda</taxon>
        <taxon>Chromadorea</taxon>
        <taxon>Rhabditida</taxon>
        <taxon>Rhabditina</taxon>
        <taxon>Diplogasteromorpha</taxon>
        <taxon>Diplogasteroidea</taxon>
        <taxon>Neodiplogasteridae</taxon>
        <taxon>Pristionchus</taxon>
    </lineage>
</organism>
<dbReference type="AlphaFoldDB" id="A0AAV5SKV5"/>
<accession>A0AAV5SKV5</accession>
<comment type="caution">
    <text evidence="1">The sequence shown here is derived from an EMBL/GenBank/DDBJ whole genome shotgun (WGS) entry which is preliminary data.</text>
</comment>
<gene>
    <name evidence="1" type="ORF">PENTCL1PPCAC_5745</name>
</gene>
<evidence type="ECO:0000313" key="2">
    <source>
        <dbReference type="Proteomes" id="UP001432027"/>
    </source>
</evidence>
<name>A0AAV5SKV5_9BILA</name>
<proteinExistence type="predicted"/>
<keyword evidence="2" id="KW-1185">Reference proteome</keyword>
<protein>
    <submittedName>
        <fullName evidence="1">Uncharacterized protein</fullName>
    </submittedName>
</protein>
<feature type="non-terminal residue" evidence="1">
    <location>
        <position position="69"/>
    </location>
</feature>
<evidence type="ECO:0000313" key="1">
    <source>
        <dbReference type="EMBL" id="GMS83570.1"/>
    </source>
</evidence>
<dbReference type="EMBL" id="BTSX01000002">
    <property type="protein sequence ID" value="GMS83570.1"/>
    <property type="molecule type" value="Genomic_DNA"/>
</dbReference>
<reference evidence="1" key="1">
    <citation type="submission" date="2023-10" db="EMBL/GenBank/DDBJ databases">
        <title>Genome assembly of Pristionchus species.</title>
        <authorList>
            <person name="Yoshida K."/>
            <person name="Sommer R.J."/>
        </authorList>
    </citation>
    <scope>NUCLEOTIDE SEQUENCE</scope>
    <source>
        <strain evidence="1">RS0144</strain>
    </source>
</reference>